<keyword evidence="3" id="KW-1185">Reference proteome</keyword>
<sequence length="364" mass="40685">MFSPVGVREEVNERRRTRRTKENGRRMSNGGLATSLASPGQGARAFCSGRKARRGGGERRGNRMSLPMNIDATKSKNRIFYILVTSGSRHEMYKIGRPTAGRTVALVAKVPKSGRSCNTLRDSLKAAREEKKRTRKRPREKLCEVRFWECGCAAHLPKRRATCLSLLSGPGLRSSFRPGFNSGLVAEAIDSLRRAKGDTLPIKKGAEKRKKRGERARAGEKKFFRGQWTRHPCPDLTLRTDNNRLGIRDFKEATELFFQADFFRRAGGDDGMKRISRVASYASKGSQRKQADANFIISEEEPATVEEPAPEPTEKLSRCESTEIFVPKSCKLPECPDKLSSNVTTERAFSCPGPFSPSPFALLR</sequence>
<protein>
    <submittedName>
        <fullName evidence="2">Uncharacterized protein</fullName>
    </submittedName>
</protein>
<evidence type="ECO:0000313" key="3">
    <source>
        <dbReference type="Proteomes" id="UP000310200"/>
    </source>
</evidence>
<dbReference type="EMBL" id="QBLH01001966">
    <property type="protein sequence ID" value="TGZ50503.1"/>
    <property type="molecule type" value="Genomic_DNA"/>
</dbReference>
<feature type="non-terminal residue" evidence="2">
    <location>
        <position position="364"/>
    </location>
</feature>
<gene>
    <name evidence="2" type="ORF">DBV15_05220</name>
</gene>
<reference evidence="2 3" key="1">
    <citation type="journal article" date="2019" name="Philos. Trans. R. Soc. Lond., B, Biol. Sci.">
        <title>Ant behaviour and brain gene expression of defending hosts depend on the ecological success of the intruding social parasite.</title>
        <authorList>
            <person name="Kaur R."/>
            <person name="Stoldt M."/>
            <person name="Jongepier E."/>
            <person name="Feldmeyer B."/>
            <person name="Menzel F."/>
            <person name="Bornberg-Bauer E."/>
            <person name="Foitzik S."/>
        </authorList>
    </citation>
    <scope>NUCLEOTIDE SEQUENCE [LARGE SCALE GENOMIC DNA]</scope>
    <source>
        <tissue evidence="2">Whole body</tissue>
    </source>
</reference>
<evidence type="ECO:0000256" key="1">
    <source>
        <dbReference type="SAM" id="MobiDB-lite"/>
    </source>
</evidence>
<feature type="compositionally biased region" description="Basic and acidic residues" evidence="1">
    <location>
        <begin position="7"/>
        <end position="25"/>
    </location>
</feature>
<name>A0A4S2KLE9_9HYME</name>
<organism evidence="2 3">
    <name type="scientific">Temnothorax longispinosus</name>
    <dbReference type="NCBI Taxonomy" id="300112"/>
    <lineage>
        <taxon>Eukaryota</taxon>
        <taxon>Metazoa</taxon>
        <taxon>Ecdysozoa</taxon>
        <taxon>Arthropoda</taxon>
        <taxon>Hexapoda</taxon>
        <taxon>Insecta</taxon>
        <taxon>Pterygota</taxon>
        <taxon>Neoptera</taxon>
        <taxon>Endopterygota</taxon>
        <taxon>Hymenoptera</taxon>
        <taxon>Apocrita</taxon>
        <taxon>Aculeata</taxon>
        <taxon>Formicoidea</taxon>
        <taxon>Formicidae</taxon>
        <taxon>Myrmicinae</taxon>
        <taxon>Temnothorax</taxon>
    </lineage>
</organism>
<evidence type="ECO:0000313" key="2">
    <source>
        <dbReference type="EMBL" id="TGZ50503.1"/>
    </source>
</evidence>
<accession>A0A4S2KLE9</accession>
<feature type="region of interest" description="Disordered" evidence="1">
    <location>
        <begin position="299"/>
        <end position="318"/>
    </location>
</feature>
<proteinExistence type="predicted"/>
<feature type="region of interest" description="Disordered" evidence="1">
    <location>
        <begin position="1"/>
        <end position="44"/>
    </location>
</feature>
<dbReference type="AlphaFoldDB" id="A0A4S2KLE9"/>
<dbReference type="Proteomes" id="UP000310200">
    <property type="component" value="Unassembled WGS sequence"/>
</dbReference>
<comment type="caution">
    <text evidence="2">The sequence shown here is derived from an EMBL/GenBank/DDBJ whole genome shotgun (WGS) entry which is preliminary data.</text>
</comment>